<feature type="transmembrane region" description="Helical" evidence="5">
    <location>
        <begin position="80"/>
        <end position="113"/>
    </location>
</feature>
<reference evidence="6 7" key="1">
    <citation type="journal article" date="2017" name="Gigascience">
        <title>Genome sequence of the small brown planthopper, Laodelphax striatellus.</title>
        <authorList>
            <person name="Zhu J."/>
            <person name="Jiang F."/>
            <person name="Wang X."/>
            <person name="Yang P."/>
            <person name="Bao Y."/>
            <person name="Zhao W."/>
            <person name="Wang W."/>
            <person name="Lu H."/>
            <person name="Wang Q."/>
            <person name="Cui N."/>
            <person name="Li J."/>
            <person name="Chen X."/>
            <person name="Luo L."/>
            <person name="Yu J."/>
            <person name="Kang L."/>
            <person name="Cui F."/>
        </authorList>
    </citation>
    <scope>NUCLEOTIDE SEQUENCE [LARGE SCALE GENOMIC DNA]</scope>
    <source>
        <strain evidence="6">Lst14</strain>
    </source>
</reference>
<keyword evidence="7" id="KW-1185">Reference proteome</keyword>
<dbReference type="STRING" id="195883.A0A482XTQ4"/>
<dbReference type="PANTHER" id="PTHR12489:SF16">
    <property type="entry name" value="LHFPL TETRASPAN SUBFAMILY MEMBER 6 PROTEIN-RELATED"/>
    <property type="match status" value="1"/>
</dbReference>
<keyword evidence="2 5" id="KW-0812">Transmembrane</keyword>
<dbReference type="Gene3D" id="1.20.140.150">
    <property type="match status" value="1"/>
</dbReference>
<evidence type="ECO:0000256" key="2">
    <source>
        <dbReference type="ARBA" id="ARBA00022692"/>
    </source>
</evidence>
<organism evidence="6 7">
    <name type="scientific">Laodelphax striatellus</name>
    <name type="common">Small brown planthopper</name>
    <name type="synonym">Delphax striatella</name>
    <dbReference type="NCBI Taxonomy" id="195883"/>
    <lineage>
        <taxon>Eukaryota</taxon>
        <taxon>Metazoa</taxon>
        <taxon>Ecdysozoa</taxon>
        <taxon>Arthropoda</taxon>
        <taxon>Hexapoda</taxon>
        <taxon>Insecta</taxon>
        <taxon>Pterygota</taxon>
        <taxon>Neoptera</taxon>
        <taxon>Paraneoptera</taxon>
        <taxon>Hemiptera</taxon>
        <taxon>Auchenorrhyncha</taxon>
        <taxon>Fulgoroidea</taxon>
        <taxon>Delphacidae</taxon>
        <taxon>Criomorphinae</taxon>
        <taxon>Laodelphax</taxon>
    </lineage>
</organism>
<protein>
    <submittedName>
        <fullName evidence="6">Uncharacterized protein</fullName>
    </submittedName>
</protein>
<dbReference type="OrthoDB" id="5873721at2759"/>
<dbReference type="EMBL" id="QKKF02000897">
    <property type="protein sequence ID" value="RZF48837.1"/>
    <property type="molecule type" value="Genomic_DNA"/>
</dbReference>
<dbReference type="InterPro" id="IPR019372">
    <property type="entry name" value="LHFPL"/>
</dbReference>
<evidence type="ECO:0000256" key="5">
    <source>
        <dbReference type="SAM" id="Phobius"/>
    </source>
</evidence>
<dbReference type="Pfam" id="PF10242">
    <property type="entry name" value="L_HMGIC_fpl"/>
    <property type="match status" value="1"/>
</dbReference>
<sequence length="326" mass="35590">MATSLTGVGVVWALLSLAAALLCCSGFYLPFWIQGRLLGKVDAYFSSFRRCNYPRVTTQGVVEIVHECGRYSRFRDIPSVWWQASTVLVGAGSALSLLVAVTALAACCISYVVHTATARAAGCMQLLAAFLVSGGVAVYPVGWDNREVRDCCGNASHIYKLRSANTMKSVLMWLPTGGKRYDLGIAFKPHTAGNCAFLSAVLIESERMRETKRGGRIEEGRRIEEDNRMTGKGELERIREQLSTVLVSVHARPGGGAVGSLLHDEFLRVASGAWPFPHLSVQCRNAPARLTRVAPLSHVTHQIHHETSLSLLNFSGLDCLKTETRL</sequence>
<evidence type="ECO:0000256" key="3">
    <source>
        <dbReference type="ARBA" id="ARBA00022989"/>
    </source>
</evidence>
<evidence type="ECO:0000256" key="1">
    <source>
        <dbReference type="ARBA" id="ARBA00004141"/>
    </source>
</evidence>
<feature type="transmembrane region" description="Helical" evidence="5">
    <location>
        <begin position="125"/>
        <end position="143"/>
    </location>
</feature>
<dbReference type="Proteomes" id="UP000291343">
    <property type="component" value="Unassembled WGS sequence"/>
</dbReference>
<accession>A0A482XTQ4</accession>
<dbReference type="InParanoid" id="A0A482XTQ4"/>
<dbReference type="GO" id="GO:0016020">
    <property type="term" value="C:membrane"/>
    <property type="evidence" value="ECO:0007669"/>
    <property type="project" value="UniProtKB-SubCell"/>
</dbReference>
<keyword evidence="4 5" id="KW-0472">Membrane</keyword>
<proteinExistence type="predicted"/>
<keyword evidence="3 5" id="KW-1133">Transmembrane helix</keyword>
<dbReference type="AlphaFoldDB" id="A0A482XTQ4"/>
<dbReference type="PANTHER" id="PTHR12489">
    <property type="entry name" value="LIPOMA HMGIC FUSION PARTNER-LIKE PROTEIN"/>
    <property type="match status" value="1"/>
</dbReference>
<comment type="caution">
    <text evidence="6">The sequence shown here is derived from an EMBL/GenBank/DDBJ whole genome shotgun (WGS) entry which is preliminary data.</text>
</comment>
<evidence type="ECO:0000313" key="7">
    <source>
        <dbReference type="Proteomes" id="UP000291343"/>
    </source>
</evidence>
<gene>
    <name evidence="6" type="ORF">LSTR_LSTR003217</name>
</gene>
<evidence type="ECO:0000256" key="4">
    <source>
        <dbReference type="ARBA" id="ARBA00023136"/>
    </source>
</evidence>
<comment type="subcellular location">
    <subcellularLocation>
        <location evidence="1">Membrane</location>
        <topology evidence="1">Multi-pass membrane protein</topology>
    </subcellularLocation>
</comment>
<evidence type="ECO:0000313" key="6">
    <source>
        <dbReference type="EMBL" id="RZF48837.1"/>
    </source>
</evidence>
<name>A0A482XTQ4_LAOST</name>